<dbReference type="STRING" id="402600.SAMN05216188_110172"/>
<dbReference type="InterPro" id="IPR054190">
    <property type="entry name" value="DUF6895"/>
</dbReference>
<accession>A0A1H9NEY0</accession>
<proteinExistence type="predicted"/>
<evidence type="ECO:0000259" key="1">
    <source>
        <dbReference type="Pfam" id="PF21836"/>
    </source>
</evidence>
<dbReference type="Proteomes" id="UP000199352">
    <property type="component" value="Unassembled WGS sequence"/>
</dbReference>
<feature type="domain" description="DUF6895" evidence="1">
    <location>
        <begin position="15"/>
        <end position="290"/>
    </location>
</feature>
<dbReference type="RefSeq" id="WP_089953492.1">
    <property type="nucleotide sequence ID" value="NZ_FOFR01000010.1"/>
</dbReference>
<gene>
    <name evidence="2" type="ORF">SAMN05216188_110172</name>
</gene>
<protein>
    <recommendedName>
        <fullName evidence="1">DUF6895 domain-containing protein</fullName>
    </recommendedName>
</protein>
<evidence type="ECO:0000313" key="3">
    <source>
        <dbReference type="Proteomes" id="UP000199352"/>
    </source>
</evidence>
<sequence>MTTSLTSIAHNVAHRGLTYLHDHQDAEVFPADIPVEPEDPDTVYKPVAEIGMAAALVLREGVGGTAQLRAARELIDFTWRQLREGNLLYERQVRNCLLTDPIEVYCHFVHGGHRHEELERLVTHNAAVGSLPEVYPNRRLAVANSYRMCGIPTDDDWESLLRATWLGATPPPWAIDWDTAYSMTHTVFHVTDWGARPHDLPADVAGYLGTWLPVWTDVWSEVGDWDLVAELLIVDACLPEPRFDLDMWTRFASVQHSDGLLPRDAEPVETDRVQRFWDHCHPTVVAVVAGTLAVSRLLGAGR</sequence>
<organism evidence="2 3">
    <name type="scientific">Lentzea xinjiangensis</name>
    <dbReference type="NCBI Taxonomy" id="402600"/>
    <lineage>
        <taxon>Bacteria</taxon>
        <taxon>Bacillati</taxon>
        <taxon>Actinomycetota</taxon>
        <taxon>Actinomycetes</taxon>
        <taxon>Pseudonocardiales</taxon>
        <taxon>Pseudonocardiaceae</taxon>
        <taxon>Lentzea</taxon>
    </lineage>
</organism>
<dbReference type="AlphaFoldDB" id="A0A1H9NEY0"/>
<reference evidence="3" key="1">
    <citation type="submission" date="2016-10" db="EMBL/GenBank/DDBJ databases">
        <authorList>
            <person name="Varghese N."/>
            <person name="Submissions S."/>
        </authorList>
    </citation>
    <scope>NUCLEOTIDE SEQUENCE [LARGE SCALE GENOMIC DNA]</scope>
    <source>
        <strain evidence="3">CGMCC 4.3525</strain>
    </source>
</reference>
<name>A0A1H9NEY0_9PSEU</name>
<dbReference type="OrthoDB" id="3685015at2"/>
<dbReference type="EMBL" id="FOFR01000010">
    <property type="protein sequence ID" value="SER34462.1"/>
    <property type="molecule type" value="Genomic_DNA"/>
</dbReference>
<keyword evidence="3" id="KW-1185">Reference proteome</keyword>
<evidence type="ECO:0000313" key="2">
    <source>
        <dbReference type="EMBL" id="SER34462.1"/>
    </source>
</evidence>
<dbReference type="Pfam" id="PF21836">
    <property type="entry name" value="DUF6895"/>
    <property type="match status" value="1"/>
</dbReference>